<keyword evidence="6" id="KW-0677">Repeat</keyword>
<dbReference type="GO" id="GO:0036158">
    <property type="term" value="P:outer dynein arm assembly"/>
    <property type="evidence" value="ECO:0007669"/>
    <property type="project" value="TreeGrafter"/>
</dbReference>
<dbReference type="GO" id="GO:0045504">
    <property type="term" value="F:dynein heavy chain binding"/>
    <property type="evidence" value="ECO:0007669"/>
    <property type="project" value="TreeGrafter"/>
</dbReference>
<keyword evidence="8" id="KW-0969">Cilium</keyword>
<evidence type="ECO:0000313" key="12">
    <source>
        <dbReference type="EMBL" id="GIY75290.1"/>
    </source>
</evidence>
<dbReference type="SUPFAM" id="SSF50978">
    <property type="entry name" value="WD40 repeat-like"/>
    <property type="match status" value="1"/>
</dbReference>
<keyword evidence="3" id="KW-0963">Cytoplasm</keyword>
<keyword evidence="4" id="KW-0853">WD repeat</keyword>
<dbReference type="EMBL" id="BPLR01015322">
    <property type="protein sequence ID" value="GIY75290.1"/>
    <property type="molecule type" value="Genomic_DNA"/>
</dbReference>
<evidence type="ECO:0000256" key="5">
    <source>
        <dbReference type="ARBA" id="ARBA00022701"/>
    </source>
</evidence>
<dbReference type="InterPro" id="IPR015943">
    <property type="entry name" value="WD40/YVTN_repeat-like_dom_sf"/>
</dbReference>
<keyword evidence="13" id="KW-1185">Reference proteome</keyword>
<protein>
    <submittedName>
        <fullName evidence="12">Dynein intermediate chain 3, ciliary</fullName>
    </submittedName>
</protein>
<dbReference type="Proteomes" id="UP001054945">
    <property type="component" value="Unassembled WGS sequence"/>
</dbReference>
<evidence type="ECO:0000256" key="7">
    <source>
        <dbReference type="ARBA" id="ARBA00023017"/>
    </source>
</evidence>
<evidence type="ECO:0000256" key="1">
    <source>
        <dbReference type="ARBA" id="ARBA00004430"/>
    </source>
</evidence>
<dbReference type="Gene3D" id="2.130.10.10">
    <property type="entry name" value="YVTN repeat-like/Quinoprotein amine dehydrogenase"/>
    <property type="match status" value="1"/>
</dbReference>
<comment type="caution">
    <text evidence="12">The sequence shown here is derived from an EMBL/GenBank/DDBJ whole genome shotgun (WGS) entry which is preliminary data.</text>
</comment>
<keyword evidence="5" id="KW-0493">Microtubule</keyword>
<dbReference type="InterPro" id="IPR036322">
    <property type="entry name" value="WD40_repeat_dom_sf"/>
</dbReference>
<dbReference type="GO" id="GO:0036157">
    <property type="term" value="C:outer dynein arm"/>
    <property type="evidence" value="ECO:0007669"/>
    <property type="project" value="TreeGrafter"/>
</dbReference>
<evidence type="ECO:0000256" key="8">
    <source>
        <dbReference type="ARBA" id="ARBA00023069"/>
    </source>
</evidence>
<evidence type="ECO:0000256" key="3">
    <source>
        <dbReference type="ARBA" id="ARBA00022490"/>
    </source>
</evidence>
<organism evidence="12 13">
    <name type="scientific">Caerostris extrusa</name>
    <name type="common">Bark spider</name>
    <name type="synonym">Caerostris bankana</name>
    <dbReference type="NCBI Taxonomy" id="172846"/>
    <lineage>
        <taxon>Eukaryota</taxon>
        <taxon>Metazoa</taxon>
        <taxon>Ecdysozoa</taxon>
        <taxon>Arthropoda</taxon>
        <taxon>Chelicerata</taxon>
        <taxon>Arachnida</taxon>
        <taxon>Araneae</taxon>
        <taxon>Araneomorphae</taxon>
        <taxon>Entelegynae</taxon>
        <taxon>Araneoidea</taxon>
        <taxon>Araneidae</taxon>
        <taxon>Caerostris</taxon>
    </lineage>
</organism>
<dbReference type="PANTHER" id="PTHR12442:SF7">
    <property type="entry name" value="DYNEIN AXONEMAL INTERMEDIATE CHAIN 2"/>
    <property type="match status" value="1"/>
</dbReference>
<dbReference type="GO" id="GO:0005874">
    <property type="term" value="C:microtubule"/>
    <property type="evidence" value="ECO:0007669"/>
    <property type="project" value="UniProtKB-KW"/>
</dbReference>
<dbReference type="GO" id="GO:0045503">
    <property type="term" value="F:dynein light chain binding"/>
    <property type="evidence" value="ECO:0007669"/>
    <property type="project" value="TreeGrafter"/>
</dbReference>
<accession>A0AAV4VZL9</accession>
<reference evidence="12 13" key="1">
    <citation type="submission" date="2021-06" db="EMBL/GenBank/DDBJ databases">
        <title>Caerostris extrusa draft genome.</title>
        <authorList>
            <person name="Kono N."/>
            <person name="Arakawa K."/>
        </authorList>
    </citation>
    <scope>NUCLEOTIDE SEQUENCE [LARGE SCALE GENOMIC DNA]</scope>
</reference>
<proteinExistence type="inferred from homology"/>
<dbReference type="GO" id="GO:0003341">
    <property type="term" value="P:cilium movement"/>
    <property type="evidence" value="ECO:0007669"/>
    <property type="project" value="TreeGrafter"/>
</dbReference>
<evidence type="ECO:0000256" key="4">
    <source>
        <dbReference type="ARBA" id="ARBA00022574"/>
    </source>
</evidence>
<comment type="subcellular location">
    <subcellularLocation>
        <location evidence="1">Cytoplasm</location>
        <location evidence="1">Cytoskeleton</location>
        <location evidence="1">Cilium axoneme</location>
    </subcellularLocation>
</comment>
<keyword evidence="9" id="KW-0505">Motor protein</keyword>
<dbReference type="InterPro" id="IPR050687">
    <property type="entry name" value="Dynein_IC"/>
</dbReference>
<dbReference type="PANTHER" id="PTHR12442">
    <property type="entry name" value="DYNEIN INTERMEDIATE CHAIN"/>
    <property type="match status" value="1"/>
</dbReference>
<keyword evidence="10" id="KW-0206">Cytoskeleton</keyword>
<evidence type="ECO:0000313" key="13">
    <source>
        <dbReference type="Proteomes" id="UP001054945"/>
    </source>
</evidence>
<evidence type="ECO:0000256" key="11">
    <source>
        <dbReference type="ARBA" id="ARBA00023273"/>
    </source>
</evidence>
<evidence type="ECO:0000256" key="10">
    <source>
        <dbReference type="ARBA" id="ARBA00023212"/>
    </source>
</evidence>
<keyword evidence="7" id="KW-0243">Dynein</keyword>
<keyword evidence="11" id="KW-0966">Cell projection</keyword>
<gene>
    <name evidence="12" type="primary">X975_19346</name>
    <name evidence="12" type="ORF">CEXT_73611</name>
</gene>
<name>A0AAV4VZL9_CAEEX</name>
<comment type="similarity">
    <text evidence="2">Belongs to the dynein intermediate chain family.</text>
</comment>
<evidence type="ECO:0000256" key="9">
    <source>
        <dbReference type="ARBA" id="ARBA00023175"/>
    </source>
</evidence>
<dbReference type="AlphaFoldDB" id="A0AAV4VZL9"/>
<sequence length="106" mass="11846">MPDVPVNCVEYSPRDLELLVGGWSNGQIGLWDVRTGGRPQQISPITQCHKEGVSDIKWISSKTGFEFFSGSTDGKPFSSYSFDEHGVPFSLSERIFHDLAIYTFLT</sequence>
<evidence type="ECO:0000256" key="2">
    <source>
        <dbReference type="ARBA" id="ARBA00011059"/>
    </source>
</evidence>
<evidence type="ECO:0000256" key="6">
    <source>
        <dbReference type="ARBA" id="ARBA00022737"/>
    </source>
</evidence>